<evidence type="ECO:0000313" key="2">
    <source>
        <dbReference type="Proteomes" id="UP000288805"/>
    </source>
</evidence>
<dbReference type="AlphaFoldDB" id="A0A438FHN5"/>
<proteinExistence type="predicted"/>
<evidence type="ECO:0000313" key="1">
    <source>
        <dbReference type="EMBL" id="RVW59505.1"/>
    </source>
</evidence>
<sequence>MQGGVASWSGAGTINLGWRDQKGPFPIRFENMWLKVDGFKELLRGWWQEAGGRGRANFRLATKMKVLKDKSKDGTGRVWKKRIGDKCQGSSGLRKGIRTEGSFTGWLMPIEEITWKRLRSMGVAGRGAGGERGVVNAFQQLLGKPFTEEEIHAALMGMNGDKALGWMDSCGLLAILLGLVKEEIVDMFKEFFEEKSFAKSLNSIFLVLIPKKGGPKKVLDKGLCGPKCFCEGRQILDASLIANESSRKGGNGDECVPFTICYDTIIFCEARQDHLTYLSWILAWFEATSGLKINLAKSEIIPVGEVEDIDELAVEIG</sequence>
<name>A0A438FHN5_VITVI</name>
<accession>A0A438FHN5</accession>
<organism evidence="1 2">
    <name type="scientific">Vitis vinifera</name>
    <name type="common">Grape</name>
    <dbReference type="NCBI Taxonomy" id="29760"/>
    <lineage>
        <taxon>Eukaryota</taxon>
        <taxon>Viridiplantae</taxon>
        <taxon>Streptophyta</taxon>
        <taxon>Embryophyta</taxon>
        <taxon>Tracheophyta</taxon>
        <taxon>Spermatophyta</taxon>
        <taxon>Magnoliopsida</taxon>
        <taxon>eudicotyledons</taxon>
        <taxon>Gunneridae</taxon>
        <taxon>Pentapetalae</taxon>
        <taxon>rosids</taxon>
        <taxon>Vitales</taxon>
        <taxon>Vitaceae</taxon>
        <taxon>Viteae</taxon>
        <taxon>Vitis</taxon>
    </lineage>
</organism>
<evidence type="ECO:0008006" key="3">
    <source>
        <dbReference type="Google" id="ProtNLM"/>
    </source>
</evidence>
<dbReference type="EMBL" id="QGNW01000889">
    <property type="protein sequence ID" value="RVW59505.1"/>
    <property type="molecule type" value="Genomic_DNA"/>
</dbReference>
<reference evidence="1 2" key="1">
    <citation type="journal article" date="2018" name="PLoS Genet.">
        <title>Population sequencing reveals clonal diversity and ancestral inbreeding in the grapevine cultivar Chardonnay.</title>
        <authorList>
            <person name="Roach M.J."/>
            <person name="Johnson D.L."/>
            <person name="Bohlmann J."/>
            <person name="van Vuuren H.J."/>
            <person name="Jones S.J."/>
            <person name="Pretorius I.S."/>
            <person name="Schmidt S.A."/>
            <person name="Borneman A.R."/>
        </authorList>
    </citation>
    <scope>NUCLEOTIDE SEQUENCE [LARGE SCALE GENOMIC DNA]</scope>
    <source>
        <strain evidence="2">cv. Chardonnay</strain>
        <tissue evidence="1">Leaf</tissue>
    </source>
</reference>
<comment type="caution">
    <text evidence="1">The sequence shown here is derived from an EMBL/GenBank/DDBJ whole genome shotgun (WGS) entry which is preliminary data.</text>
</comment>
<dbReference type="Proteomes" id="UP000288805">
    <property type="component" value="Unassembled WGS sequence"/>
</dbReference>
<gene>
    <name evidence="1" type="ORF">CK203_115577</name>
</gene>
<protein>
    <recommendedName>
        <fullName evidence="3">Reverse transcriptase domain-containing protein</fullName>
    </recommendedName>
</protein>